<name>A0A9D1X2P0_9FIRM</name>
<dbReference type="AlphaFoldDB" id="A0A9D1X2P0"/>
<accession>A0A9D1X2P0</accession>
<protein>
    <submittedName>
        <fullName evidence="2">Uncharacterized protein</fullName>
    </submittedName>
</protein>
<gene>
    <name evidence="2" type="ORF">H9849_02435</name>
</gene>
<evidence type="ECO:0000256" key="1">
    <source>
        <dbReference type="SAM" id="Coils"/>
    </source>
</evidence>
<organism evidence="2 3">
    <name type="scientific">Candidatus Anaerobutyricum stercoripullorum</name>
    <dbReference type="NCBI Taxonomy" id="2838456"/>
    <lineage>
        <taxon>Bacteria</taxon>
        <taxon>Bacillati</taxon>
        <taxon>Bacillota</taxon>
        <taxon>Clostridia</taxon>
        <taxon>Lachnospirales</taxon>
        <taxon>Lachnospiraceae</taxon>
        <taxon>Anaerobutyricum</taxon>
    </lineage>
</organism>
<sequence>MVFQICAGAAGICLVLALLFLCLAQSEGMEPCLAESCEETGEEQIEELKDLLRREKGRLQKERQGELC</sequence>
<proteinExistence type="predicted"/>
<reference evidence="2" key="2">
    <citation type="submission" date="2021-04" db="EMBL/GenBank/DDBJ databases">
        <authorList>
            <person name="Gilroy R."/>
        </authorList>
    </citation>
    <scope>NUCLEOTIDE SEQUENCE</scope>
    <source>
        <strain evidence="2">ChiSxjej3B15-1167</strain>
    </source>
</reference>
<comment type="caution">
    <text evidence="2">The sequence shown here is derived from an EMBL/GenBank/DDBJ whole genome shotgun (WGS) entry which is preliminary data.</text>
</comment>
<evidence type="ECO:0000313" key="2">
    <source>
        <dbReference type="EMBL" id="HIX71858.1"/>
    </source>
</evidence>
<reference evidence="2" key="1">
    <citation type="journal article" date="2021" name="PeerJ">
        <title>Extensive microbial diversity within the chicken gut microbiome revealed by metagenomics and culture.</title>
        <authorList>
            <person name="Gilroy R."/>
            <person name="Ravi A."/>
            <person name="Getino M."/>
            <person name="Pursley I."/>
            <person name="Horton D.L."/>
            <person name="Alikhan N.F."/>
            <person name="Baker D."/>
            <person name="Gharbi K."/>
            <person name="Hall N."/>
            <person name="Watson M."/>
            <person name="Adriaenssens E.M."/>
            <person name="Foster-Nyarko E."/>
            <person name="Jarju S."/>
            <person name="Secka A."/>
            <person name="Antonio M."/>
            <person name="Oren A."/>
            <person name="Chaudhuri R.R."/>
            <person name="La Ragione R."/>
            <person name="Hildebrand F."/>
            <person name="Pallen M.J."/>
        </authorList>
    </citation>
    <scope>NUCLEOTIDE SEQUENCE</scope>
    <source>
        <strain evidence="2">ChiSxjej3B15-1167</strain>
    </source>
</reference>
<dbReference type="Proteomes" id="UP000886805">
    <property type="component" value="Unassembled WGS sequence"/>
</dbReference>
<keyword evidence="1" id="KW-0175">Coiled coil</keyword>
<feature type="coiled-coil region" evidence="1">
    <location>
        <begin position="34"/>
        <end position="65"/>
    </location>
</feature>
<dbReference type="EMBL" id="DXEQ01000071">
    <property type="protein sequence ID" value="HIX71858.1"/>
    <property type="molecule type" value="Genomic_DNA"/>
</dbReference>
<evidence type="ECO:0000313" key="3">
    <source>
        <dbReference type="Proteomes" id="UP000886805"/>
    </source>
</evidence>